<protein>
    <submittedName>
        <fullName evidence="4">TetR family transcriptional regulator</fullName>
    </submittedName>
</protein>
<dbReference type="PROSITE" id="PS50977">
    <property type="entry name" value="HTH_TETR_2"/>
    <property type="match status" value="1"/>
</dbReference>
<dbReference type="InterPro" id="IPR036271">
    <property type="entry name" value="Tet_transcr_reg_TetR-rel_C_sf"/>
</dbReference>
<dbReference type="KEGG" id="lao:AOX59_12340"/>
<dbReference type="PROSITE" id="PS01081">
    <property type="entry name" value="HTH_TETR_1"/>
    <property type="match status" value="1"/>
</dbReference>
<sequence length="194" mass="22954">MDAALQEFAANGYERASTNQIVKSAGIGKGMLFYYFQSKQDLYYYLVEDSLKIVRHQYINLIDMQETDFIERMRQAAQIKMICFAENPNVFNFLGTFFLASSPDLPSHLEQEYQQLLKEGHAIMYENIDKSLFRHDVDVDKVFKLIQWSMDGYQNDIISSLKDHQLANIDFEPYLQEFYEYLDILKKSFYPAYY</sequence>
<dbReference type="SUPFAM" id="SSF48498">
    <property type="entry name" value="Tetracyclin repressor-like, C-terminal domain"/>
    <property type="match status" value="1"/>
</dbReference>
<reference evidence="4 5" key="1">
    <citation type="submission" date="2016-01" db="EMBL/GenBank/DDBJ databases">
        <title>Complete genome sequence of strain Lentibacillus amyloliquefaciens LAM0015T isolated from saline sediment.</title>
        <authorList>
            <person name="Wang J.-L."/>
            <person name="He M.-X."/>
        </authorList>
    </citation>
    <scope>NUCLEOTIDE SEQUENCE [LARGE SCALE GENOMIC DNA]</scope>
    <source>
        <strain evidence="4 5">LAM0015</strain>
    </source>
</reference>
<evidence type="ECO:0000256" key="2">
    <source>
        <dbReference type="PROSITE-ProRule" id="PRU00335"/>
    </source>
</evidence>
<keyword evidence="1 2" id="KW-0238">DNA-binding</keyword>
<dbReference type="PANTHER" id="PTHR30328">
    <property type="entry name" value="TRANSCRIPTIONAL REPRESSOR"/>
    <property type="match status" value="1"/>
</dbReference>
<dbReference type="STRING" id="1472767.AOX59_12340"/>
<dbReference type="EMBL" id="CP013862">
    <property type="protein sequence ID" value="ALX49310.1"/>
    <property type="molecule type" value="Genomic_DNA"/>
</dbReference>
<feature type="DNA-binding region" description="H-T-H motif" evidence="2">
    <location>
        <begin position="17"/>
        <end position="36"/>
    </location>
</feature>
<dbReference type="Gene3D" id="1.10.357.10">
    <property type="entry name" value="Tetracycline Repressor, domain 2"/>
    <property type="match status" value="1"/>
</dbReference>
<dbReference type="InterPro" id="IPR009057">
    <property type="entry name" value="Homeodomain-like_sf"/>
</dbReference>
<gene>
    <name evidence="4" type="ORF">AOX59_12340</name>
</gene>
<keyword evidence="5" id="KW-1185">Reference proteome</keyword>
<evidence type="ECO:0000313" key="4">
    <source>
        <dbReference type="EMBL" id="ALX49310.1"/>
    </source>
</evidence>
<evidence type="ECO:0000313" key="5">
    <source>
        <dbReference type="Proteomes" id="UP000050331"/>
    </source>
</evidence>
<dbReference type="InterPro" id="IPR001647">
    <property type="entry name" value="HTH_TetR"/>
</dbReference>
<dbReference type="RefSeq" id="WP_068445971.1">
    <property type="nucleotide sequence ID" value="NZ_CP013862.1"/>
</dbReference>
<dbReference type="Proteomes" id="UP000050331">
    <property type="component" value="Chromosome"/>
</dbReference>
<dbReference type="Pfam" id="PF00440">
    <property type="entry name" value="TetR_N"/>
    <property type="match status" value="1"/>
</dbReference>
<dbReference type="OrthoDB" id="9780939at2"/>
<evidence type="ECO:0000256" key="1">
    <source>
        <dbReference type="ARBA" id="ARBA00023125"/>
    </source>
</evidence>
<proteinExistence type="predicted"/>
<dbReference type="AlphaFoldDB" id="A0A0U4FKX4"/>
<dbReference type="GO" id="GO:0006355">
    <property type="term" value="P:regulation of DNA-templated transcription"/>
    <property type="evidence" value="ECO:0007669"/>
    <property type="project" value="UniProtKB-ARBA"/>
</dbReference>
<dbReference type="InterPro" id="IPR023772">
    <property type="entry name" value="DNA-bd_HTH_TetR-type_CS"/>
</dbReference>
<dbReference type="Gene3D" id="1.10.10.60">
    <property type="entry name" value="Homeodomain-like"/>
    <property type="match status" value="1"/>
</dbReference>
<evidence type="ECO:0000259" key="3">
    <source>
        <dbReference type="PROSITE" id="PS50977"/>
    </source>
</evidence>
<feature type="domain" description="HTH tetR-type" evidence="3">
    <location>
        <begin position="1"/>
        <end position="54"/>
    </location>
</feature>
<dbReference type="SUPFAM" id="SSF46689">
    <property type="entry name" value="Homeodomain-like"/>
    <property type="match status" value="1"/>
</dbReference>
<organism evidence="4 5">
    <name type="scientific">Lentibacillus amyloliquefaciens</name>
    <dbReference type="NCBI Taxonomy" id="1472767"/>
    <lineage>
        <taxon>Bacteria</taxon>
        <taxon>Bacillati</taxon>
        <taxon>Bacillota</taxon>
        <taxon>Bacilli</taxon>
        <taxon>Bacillales</taxon>
        <taxon>Bacillaceae</taxon>
        <taxon>Lentibacillus</taxon>
    </lineage>
</organism>
<name>A0A0U4FKX4_9BACI</name>
<dbReference type="GO" id="GO:0003677">
    <property type="term" value="F:DNA binding"/>
    <property type="evidence" value="ECO:0007669"/>
    <property type="project" value="UniProtKB-UniRule"/>
</dbReference>
<dbReference type="InterPro" id="IPR050109">
    <property type="entry name" value="HTH-type_TetR-like_transc_reg"/>
</dbReference>
<accession>A0A0U4FKX4</accession>
<dbReference type="PANTHER" id="PTHR30328:SF54">
    <property type="entry name" value="HTH-TYPE TRANSCRIPTIONAL REPRESSOR SCO4008"/>
    <property type="match status" value="1"/>
</dbReference>